<dbReference type="PROSITE" id="PS51740">
    <property type="entry name" value="SPOVT_ABRB"/>
    <property type="match status" value="1"/>
</dbReference>
<organism evidence="3 4">
    <name type="scientific">Rhodopseudomonas palustris</name>
    <dbReference type="NCBI Taxonomy" id="1076"/>
    <lineage>
        <taxon>Bacteria</taxon>
        <taxon>Pseudomonadati</taxon>
        <taxon>Pseudomonadota</taxon>
        <taxon>Alphaproteobacteria</taxon>
        <taxon>Hyphomicrobiales</taxon>
        <taxon>Nitrobacteraceae</taxon>
        <taxon>Rhodopseudomonas</taxon>
    </lineage>
</organism>
<comment type="caution">
    <text evidence="3">The sequence shown here is derived from an EMBL/GenBank/DDBJ whole genome shotgun (WGS) entry which is preliminary data.</text>
</comment>
<evidence type="ECO:0000313" key="4">
    <source>
        <dbReference type="Proteomes" id="UP000032515"/>
    </source>
</evidence>
<dbReference type="InterPro" id="IPR037914">
    <property type="entry name" value="SpoVT-AbrB_sf"/>
</dbReference>
<evidence type="ECO:0000313" key="3">
    <source>
        <dbReference type="EMBL" id="KIZ38813.1"/>
    </source>
</evidence>
<dbReference type="EMBL" id="JXXE01000491">
    <property type="protein sequence ID" value="KIZ38813.1"/>
    <property type="molecule type" value="Genomic_DNA"/>
</dbReference>
<protein>
    <submittedName>
        <fullName evidence="3">AbrB family transcriptional regulator</fullName>
    </submittedName>
</protein>
<gene>
    <name evidence="3" type="ORF">OO17_22505</name>
</gene>
<keyword evidence="1" id="KW-0238">DNA-binding</keyword>
<dbReference type="GO" id="GO:0003677">
    <property type="term" value="F:DNA binding"/>
    <property type="evidence" value="ECO:0007669"/>
    <property type="project" value="UniProtKB-UniRule"/>
</dbReference>
<dbReference type="AlphaFoldDB" id="A0A0D7EDK8"/>
<dbReference type="RefSeq" id="WP_044415841.1">
    <property type="nucleotide sequence ID" value="NZ_JXXE01000491.1"/>
</dbReference>
<feature type="domain" description="SpoVT-AbrB" evidence="2">
    <location>
        <begin position="1"/>
        <end position="47"/>
    </location>
</feature>
<name>A0A0D7EDK8_RHOPL</name>
<dbReference type="SMART" id="SM00966">
    <property type="entry name" value="SpoVT_AbrB"/>
    <property type="match status" value="1"/>
</dbReference>
<dbReference type="Gene3D" id="2.10.260.10">
    <property type="match status" value="1"/>
</dbReference>
<dbReference type="PATRIC" id="fig|1076.23.peg.5368"/>
<accession>A0A0D7EDK8</accession>
<dbReference type="Proteomes" id="UP000032515">
    <property type="component" value="Unassembled WGS sequence"/>
</dbReference>
<dbReference type="Pfam" id="PF04014">
    <property type="entry name" value="MazE_antitoxin"/>
    <property type="match status" value="1"/>
</dbReference>
<evidence type="ECO:0000256" key="1">
    <source>
        <dbReference type="PROSITE-ProRule" id="PRU01076"/>
    </source>
</evidence>
<dbReference type="OrthoDB" id="9809003at2"/>
<reference evidence="3 4" key="1">
    <citation type="submission" date="2014-11" db="EMBL/GenBank/DDBJ databases">
        <title>Genomics and ecophysiology of heterotrophic nitrogen fixing bacteria isolated from estuarine surface water.</title>
        <authorList>
            <person name="Bentzon-Tilia M."/>
            <person name="Severin I."/>
            <person name="Hansen L.H."/>
            <person name="Riemann L."/>
        </authorList>
    </citation>
    <scope>NUCLEOTIDE SEQUENCE [LARGE SCALE GENOMIC DNA]</scope>
    <source>
        <strain evidence="3 4">BAL398</strain>
    </source>
</reference>
<sequence length="85" mass="9113">MTTTVTTKGQVTLPKKVRDAAGIQPGDKVEVRNTASGGIYIGKSGSEAAYLKRLQAIAKRYPIGGGTTDEIMRELRGDPADDYEK</sequence>
<dbReference type="NCBIfam" id="TIGR01439">
    <property type="entry name" value="lp_hng_hel_AbrB"/>
    <property type="match status" value="1"/>
</dbReference>
<dbReference type="SUPFAM" id="SSF89447">
    <property type="entry name" value="AbrB/MazE/MraZ-like"/>
    <property type="match status" value="1"/>
</dbReference>
<proteinExistence type="predicted"/>
<evidence type="ECO:0000259" key="2">
    <source>
        <dbReference type="PROSITE" id="PS51740"/>
    </source>
</evidence>
<dbReference type="InterPro" id="IPR007159">
    <property type="entry name" value="SpoVT-AbrB_dom"/>
</dbReference>